<dbReference type="SUPFAM" id="SSF50729">
    <property type="entry name" value="PH domain-like"/>
    <property type="match status" value="1"/>
</dbReference>
<dbReference type="Pfam" id="PF01363">
    <property type="entry name" value="FYVE"/>
    <property type="match status" value="1"/>
</dbReference>
<evidence type="ECO:0008006" key="10">
    <source>
        <dbReference type="Google" id="ProtNLM"/>
    </source>
</evidence>
<evidence type="ECO:0000259" key="7">
    <source>
        <dbReference type="PROSITE" id="PS50178"/>
    </source>
</evidence>
<dbReference type="InterPro" id="IPR017455">
    <property type="entry name" value="Znf_FYVE-rel"/>
</dbReference>
<dbReference type="Gene3D" id="2.30.29.30">
    <property type="entry name" value="Pleckstrin-homology domain (PH domain)/Phosphotyrosine-binding domain (PTB)"/>
    <property type="match status" value="1"/>
</dbReference>
<feature type="domain" description="PH" evidence="6">
    <location>
        <begin position="5"/>
        <end position="281"/>
    </location>
</feature>
<name>F0ZL31_DICPU</name>
<dbReference type="KEGG" id="dpp:DICPUDRAFT_152330"/>
<dbReference type="InterPro" id="IPR011993">
    <property type="entry name" value="PH-like_dom_sf"/>
</dbReference>
<feature type="domain" description="FYVE-type" evidence="7">
    <location>
        <begin position="458"/>
        <end position="516"/>
    </location>
</feature>
<protein>
    <recommendedName>
        <fullName evidence="10">FYVE-type domain-containing protein</fullName>
    </recommendedName>
</protein>
<accession>F0ZL31</accession>
<evidence type="ECO:0000256" key="1">
    <source>
        <dbReference type="ARBA" id="ARBA00022723"/>
    </source>
</evidence>
<organism evidence="8 9">
    <name type="scientific">Dictyostelium purpureum</name>
    <name type="common">Slime mold</name>
    <dbReference type="NCBI Taxonomy" id="5786"/>
    <lineage>
        <taxon>Eukaryota</taxon>
        <taxon>Amoebozoa</taxon>
        <taxon>Evosea</taxon>
        <taxon>Eumycetozoa</taxon>
        <taxon>Dictyostelia</taxon>
        <taxon>Dictyosteliales</taxon>
        <taxon>Dictyosteliaceae</taxon>
        <taxon>Dictyostelium</taxon>
    </lineage>
</organism>
<dbReference type="InterPro" id="IPR000306">
    <property type="entry name" value="Znf_FYVE"/>
</dbReference>
<feature type="compositionally biased region" description="Low complexity" evidence="5">
    <location>
        <begin position="89"/>
        <end position="115"/>
    </location>
</feature>
<dbReference type="PROSITE" id="PS50178">
    <property type="entry name" value="ZF_FYVE"/>
    <property type="match status" value="1"/>
</dbReference>
<dbReference type="Gene3D" id="3.30.40.10">
    <property type="entry name" value="Zinc/RING finger domain, C3HC4 (zinc finger)"/>
    <property type="match status" value="1"/>
</dbReference>
<proteinExistence type="predicted"/>
<feature type="region of interest" description="Disordered" evidence="5">
    <location>
        <begin position="70"/>
        <end position="150"/>
    </location>
</feature>
<dbReference type="EMBL" id="GL871063">
    <property type="protein sequence ID" value="EGC35339.1"/>
    <property type="molecule type" value="Genomic_DNA"/>
</dbReference>
<dbReference type="eggNOG" id="KOG1819">
    <property type="taxonomic scope" value="Eukaryota"/>
</dbReference>
<dbReference type="PANTHER" id="PTHR23164">
    <property type="entry name" value="EARLY ENDOSOME ANTIGEN 1"/>
    <property type="match status" value="1"/>
</dbReference>
<evidence type="ECO:0000256" key="5">
    <source>
        <dbReference type="SAM" id="MobiDB-lite"/>
    </source>
</evidence>
<keyword evidence="1" id="KW-0479">Metal-binding</keyword>
<evidence type="ECO:0000313" key="8">
    <source>
        <dbReference type="EMBL" id="EGC35339.1"/>
    </source>
</evidence>
<dbReference type="OMA" id="EMYYWIQ"/>
<dbReference type="OrthoDB" id="21092at2759"/>
<keyword evidence="3" id="KW-0862">Zinc</keyword>
<keyword evidence="9" id="KW-1185">Reference proteome</keyword>
<reference evidence="9" key="1">
    <citation type="journal article" date="2011" name="Genome Biol.">
        <title>Comparative genomics of the social amoebae Dictyostelium discoideum and Dictyostelium purpureum.</title>
        <authorList>
            <consortium name="US DOE Joint Genome Institute (JGI-PGF)"/>
            <person name="Sucgang R."/>
            <person name="Kuo A."/>
            <person name="Tian X."/>
            <person name="Salerno W."/>
            <person name="Parikh A."/>
            <person name="Feasley C.L."/>
            <person name="Dalin E."/>
            <person name="Tu H."/>
            <person name="Huang E."/>
            <person name="Barry K."/>
            <person name="Lindquist E."/>
            <person name="Shapiro H."/>
            <person name="Bruce D."/>
            <person name="Schmutz J."/>
            <person name="Salamov A."/>
            <person name="Fey P."/>
            <person name="Gaudet P."/>
            <person name="Anjard C."/>
            <person name="Babu M.M."/>
            <person name="Basu S."/>
            <person name="Bushmanova Y."/>
            <person name="van der Wel H."/>
            <person name="Katoh-Kurasawa M."/>
            <person name="Dinh C."/>
            <person name="Coutinho P.M."/>
            <person name="Saito T."/>
            <person name="Elias M."/>
            <person name="Schaap P."/>
            <person name="Kay R.R."/>
            <person name="Henrissat B."/>
            <person name="Eichinger L."/>
            <person name="Rivero F."/>
            <person name="Putnam N.H."/>
            <person name="West C.M."/>
            <person name="Loomis W.F."/>
            <person name="Chisholm R.L."/>
            <person name="Shaulsky G."/>
            <person name="Strassmann J.E."/>
            <person name="Queller D.C."/>
            <person name="Kuspa A."/>
            <person name="Grigoriev I.V."/>
        </authorList>
    </citation>
    <scope>NUCLEOTIDE SEQUENCE [LARGE SCALE GENOMIC DNA]</scope>
    <source>
        <strain evidence="9">QSDP1</strain>
    </source>
</reference>
<keyword evidence="2 4" id="KW-0863">Zinc-finger</keyword>
<dbReference type="SUPFAM" id="SSF57903">
    <property type="entry name" value="FYVE/PHD zinc finger"/>
    <property type="match status" value="1"/>
</dbReference>
<sequence>MGSTEPPLQGYVDKLGKYLSFTWKRRWVCKEGENICYYTGEDKKDLKGLIPIKDILEIRLADKQISQQHHNITTPLDKRSSINQSSGKLNLSVSTSSMSSNGSGTSNMGGSNGSVKLHQSVNLSHQNSSSNFNSSNDSVNNSIVNSSSSNNNINNSSNNFNISKSFSGGVLTHQNSLDSLKLNNSSNVSNSLSASSISVSNSNSNNILSHSTSNINNSGKDLSSSTNGSIANNGNNNNNSGNGGLHLWIFTIKIPQRTYEFKAGSEVEMHYWVQGLKNILVDRELNSNKQIENKRYSQKLQSITLNYEVLIKDISGVQNNLISVKKNHRDLKEDIKKQLFEFSTWSKSFEDKIVSYLATVRYSETQLRKTIKYLQKEIDDLNSQNNKNNNNNNNSGINPSNDGVGNIKISSNNGGDGGGADIHHHNRHLSTTQLPAYKPSYIQQSSVSPNGMALWFPDESSNNCSMCQSVFTFFKRRHHCRSCGFLFCGNCSKKKREVKGYFERVRVCENCSVTIGLAFTNLSNSKVNTLSMC</sequence>
<dbReference type="RefSeq" id="XP_003288146.1">
    <property type="nucleotide sequence ID" value="XM_003288098.1"/>
</dbReference>
<evidence type="ECO:0000256" key="2">
    <source>
        <dbReference type="ARBA" id="ARBA00022771"/>
    </source>
</evidence>
<gene>
    <name evidence="8" type="ORF">DICPUDRAFT_152330</name>
</gene>
<dbReference type="Proteomes" id="UP000001064">
    <property type="component" value="Unassembled WGS sequence"/>
</dbReference>
<feature type="compositionally biased region" description="Low complexity" evidence="5">
    <location>
        <begin position="382"/>
        <end position="413"/>
    </location>
</feature>
<dbReference type="PANTHER" id="PTHR23164:SF30">
    <property type="entry name" value="EARLY ENDOSOME ANTIGEN 1"/>
    <property type="match status" value="1"/>
</dbReference>
<feature type="compositionally biased region" description="Polar residues" evidence="5">
    <location>
        <begin position="117"/>
        <end position="126"/>
    </location>
</feature>
<dbReference type="InterPro" id="IPR013083">
    <property type="entry name" value="Znf_RING/FYVE/PHD"/>
</dbReference>
<dbReference type="GeneID" id="10501542"/>
<dbReference type="AlphaFoldDB" id="F0ZL31"/>
<dbReference type="FunCoup" id="F0ZL31">
    <property type="interactions" value="140"/>
</dbReference>
<feature type="region of interest" description="Disordered" evidence="5">
    <location>
        <begin position="210"/>
        <end position="237"/>
    </location>
</feature>
<evidence type="ECO:0000313" key="9">
    <source>
        <dbReference type="Proteomes" id="UP000001064"/>
    </source>
</evidence>
<dbReference type="SMART" id="SM00233">
    <property type="entry name" value="PH"/>
    <property type="match status" value="1"/>
</dbReference>
<dbReference type="VEuPathDB" id="AmoebaDB:DICPUDRAFT_152330"/>
<evidence type="ECO:0000256" key="4">
    <source>
        <dbReference type="PROSITE-ProRule" id="PRU00091"/>
    </source>
</evidence>
<evidence type="ECO:0000256" key="3">
    <source>
        <dbReference type="ARBA" id="ARBA00022833"/>
    </source>
</evidence>
<dbReference type="InParanoid" id="F0ZL31"/>
<feature type="region of interest" description="Disordered" evidence="5">
    <location>
        <begin position="382"/>
        <end position="425"/>
    </location>
</feature>
<dbReference type="InterPro" id="IPR011011">
    <property type="entry name" value="Znf_FYVE_PHD"/>
</dbReference>
<dbReference type="PROSITE" id="PS50003">
    <property type="entry name" value="PH_DOMAIN"/>
    <property type="match status" value="1"/>
</dbReference>
<feature type="compositionally biased region" description="Low complexity" evidence="5">
    <location>
        <begin position="127"/>
        <end position="150"/>
    </location>
</feature>
<evidence type="ECO:0000259" key="6">
    <source>
        <dbReference type="PROSITE" id="PS50003"/>
    </source>
</evidence>
<dbReference type="GO" id="GO:0008270">
    <property type="term" value="F:zinc ion binding"/>
    <property type="evidence" value="ECO:0007669"/>
    <property type="project" value="UniProtKB-KW"/>
</dbReference>
<dbReference type="SMART" id="SM00064">
    <property type="entry name" value="FYVE"/>
    <property type="match status" value="1"/>
</dbReference>
<dbReference type="InterPro" id="IPR001849">
    <property type="entry name" value="PH_domain"/>
</dbReference>